<keyword evidence="2" id="KW-1185">Reference proteome</keyword>
<dbReference type="AlphaFoldDB" id="A0A0N4Z319"/>
<keyword evidence="1" id="KW-0472">Membrane</keyword>
<proteinExistence type="predicted"/>
<keyword evidence="1" id="KW-1133">Transmembrane helix</keyword>
<feature type="transmembrane region" description="Helical" evidence="1">
    <location>
        <begin position="110"/>
        <end position="132"/>
    </location>
</feature>
<evidence type="ECO:0000313" key="2">
    <source>
        <dbReference type="Proteomes" id="UP000038045"/>
    </source>
</evidence>
<evidence type="ECO:0000256" key="1">
    <source>
        <dbReference type="SAM" id="Phobius"/>
    </source>
</evidence>
<dbReference type="Proteomes" id="UP000038045">
    <property type="component" value="Unplaced"/>
</dbReference>
<dbReference type="WBParaSite" id="PTRK_0000130000.1">
    <property type="protein sequence ID" value="PTRK_0000130000.1"/>
    <property type="gene ID" value="PTRK_0000130000"/>
</dbReference>
<evidence type="ECO:0000313" key="3">
    <source>
        <dbReference type="WBParaSite" id="PTRK_0000130000.1"/>
    </source>
</evidence>
<feature type="transmembrane region" description="Helical" evidence="1">
    <location>
        <begin position="6"/>
        <end position="26"/>
    </location>
</feature>
<sequence length="164" mass="18670">MIKSMNWLSMSISLFNVIAGITSITLHYMSTKNHKPIFVIPAIIYQIFILIWCIIWIIAGISTISEGNLWTVENLTGPLHLIKPIDKTQTRNYYHKPGDIDANTLTSIKVGVFIIIVALIVFVLKLISVVSIKEIYNDLIYYATNKVVFPERNGMIEDDPIEME</sequence>
<feature type="transmembrane region" description="Helical" evidence="1">
    <location>
        <begin position="38"/>
        <end position="59"/>
    </location>
</feature>
<name>A0A0N4Z319_PARTI</name>
<reference evidence="3" key="1">
    <citation type="submission" date="2017-02" db="UniProtKB">
        <authorList>
            <consortium name="WormBaseParasite"/>
        </authorList>
    </citation>
    <scope>IDENTIFICATION</scope>
</reference>
<keyword evidence="1" id="KW-0812">Transmembrane</keyword>
<protein>
    <submittedName>
        <fullName evidence="3">MbpG</fullName>
    </submittedName>
</protein>
<organism evidence="2 3">
    <name type="scientific">Parastrongyloides trichosuri</name>
    <name type="common">Possum-specific nematode worm</name>
    <dbReference type="NCBI Taxonomy" id="131310"/>
    <lineage>
        <taxon>Eukaryota</taxon>
        <taxon>Metazoa</taxon>
        <taxon>Ecdysozoa</taxon>
        <taxon>Nematoda</taxon>
        <taxon>Chromadorea</taxon>
        <taxon>Rhabditida</taxon>
        <taxon>Tylenchina</taxon>
        <taxon>Panagrolaimomorpha</taxon>
        <taxon>Strongyloidoidea</taxon>
        <taxon>Strongyloididae</taxon>
        <taxon>Parastrongyloides</taxon>
    </lineage>
</organism>
<accession>A0A0N4Z319</accession>